<protein>
    <recommendedName>
        <fullName evidence="9">LITAF domain-containing protein</fullName>
    </recommendedName>
</protein>
<evidence type="ECO:0000313" key="11">
    <source>
        <dbReference type="Proteomes" id="UP000694540"/>
    </source>
</evidence>
<evidence type="ECO:0000256" key="6">
    <source>
        <dbReference type="ARBA" id="ARBA00022833"/>
    </source>
</evidence>
<dbReference type="PANTHER" id="PTHR23292:SF27">
    <property type="entry name" value="LITAF DOMAIN-CONTAINING PROTEIN"/>
    <property type="match status" value="1"/>
</dbReference>
<keyword evidence="5" id="KW-0479">Metal-binding</keyword>
<comment type="subcellular location">
    <subcellularLocation>
        <location evidence="1">Endosome membrane</location>
        <topology evidence="1">Peripheral membrane protein</topology>
        <orientation evidence="1">Cytoplasmic side</orientation>
    </subcellularLocation>
    <subcellularLocation>
        <location evidence="2">Late endosome membrane</location>
    </subcellularLocation>
    <subcellularLocation>
        <location evidence="3">Lysosome membrane</location>
        <topology evidence="3">Peripheral membrane protein</topology>
        <orientation evidence="3">Cytoplasmic side</orientation>
    </subcellularLocation>
</comment>
<keyword evidence="6" id="KW-0862">Zinc</keyword>
<dbReference type="GO" id="GO:0098574">
    <property type="term" value="C:cytoplasmic side of lysosomal membrane"/>
    <property type="evidence" value="ECO:0007669"/>
    <property type="project" value="TreeGrafter"/>
</dbReference>
<feature type="domain" description="LITAF" evidence="9">
    <location>
        <begin position="19"/>
        <end position="103"/>
    </location>
</feature>
<name>A0A8C3XBJ1_9CETA</name>
<evidence type="ECO:0000256" key="7">
    <source>
        <dbReference type="ARBA" id="ARBA00023136"/>
    </source>
</evidence>
<dbReference type="SMART" id="SM00714">
    <property type="entry name" value="LITAF"/>
    <property type="match status" value="1"/>
</dbReference>
<evidence type="ECO:0000256" key="3">
    <source>
        <dbReference type="ARBA" id="ARBA00004630"/>
    </source>
</evidence>
<keyword evidence="7 8" id="KW-0472">Membrane</keyword>
<dbReference type="InterPro" id="IPR006629">
    <property type="entry name" value="LITAF"/>
</dbReference>
<evidence type="ECO:0000256" key="2">
    <source>
        <dbReference type="ARBA" id="ARBA00004414"/>
    </source>
</evidence>
<dbReference type="Ensembl" id="ENSCWAT00000027646.1">
    <property type="protein sequence ID" value="ENSCWAP00000025508.1"/>
    <property type="gene ID" value="ENSCWAG00000019348.1"/>
</dbReference>
<dbReference type="GeneTree" id="ENSGT00940000163474"/>
<dbReference type="PANTHER" id="PTHR23292">
    <property type="entry name" value="LIPOPOLYSACCHARIDE-INDUCED TUMOR NECROSIS FACTOR-ALPHA FACTOR"/>
    <property type="match status" value="1"/>
</dbReference>
<dbReference type="GO" id="GO:0098560">
    <property type="term" value="C:cytoplasmic side of late endosome membrane"/>
    <property type="evidence" value="ECO:0007669"/>
    <property type="project" value="TreeGrafter"/>
</dbReference>
<dbReference type="InterPro" id="IPR037519">
    <property type="entry name" value="LITAF_fam"/>
</dbReference>
<evidence type="ECO:0000256" key="8">
    <source>
        <dbReference type="SAM" id="Phobius"/>
    </source>
</evidence>
<dbReference type="AlphaFoldDB" id="A0A8C3XBJ1"/>
<evidence type="ECO:0000256" key="5">
    <source>
        <dbReference type="ARBA" id="ARBA00022723"/>
    </source>
</evidence>
<keyword evidence="8" id="KW-1133">Transmembrane helix</keyword>
<keyword evidence="8" id="KW-0812">Transmembrane</keyword>
<dbReference type="GO" id="GO:0001817">
    <property type="term" value="P:regulation of cytokine production"/>
    <property type="evidence" value="ECO:0007669"/>
    <property type="project" value="TreeGrafter"/>
</dbReference>
<dbReference type="Pfam" id="PF10601">
    <property type="entry name" value="zf-LITAF-like"/>
    <property type="match status" value="1"/>
</dbReference>
<proteinExistence type="inferred from homology"/>
<sequence>MPETGTPGTWALTCPHPCPQGPFPSRPQLLSPVPTRSVCPYCGNHVITVTKAVPGILTWILCTGICMAGCMVGCCFIPFCVDGLMDVSHTCPVCQQELFRYRRL</sequence>
<dbReference type="Proteomes" id="UP000694540">
    <property type="component" value="Unplaced"/>
</dbReference>
<organism evidence="10 11">
    <name type="scientific">Catagonus wagneri</name>
    <name type="common">Chacoan peccary</name>
    <dbReference type="NCBI Taxonomy" id="51154"/>
    <lineage>
        <taxon>Eukaryota</taxon>
        <taxon>Metazoa</taxon>
        <taxon>Chordata</taxon>
        <taxon>Craniata</taxon>
        <taxon>Vertebrata</taxon>
        <taxon>Euteleostomi</taxon>
        <taxon>Mammalia</taxon>
        <taxon>Eutheria</taxon>
        <taxon>Laurasiatheria</taxon>
        <taxon>Artiodactyla</taxon>
        <taxon>Suina</taxon>
        <taxon>Tayassuidae</taxon>
        <taxon>Catagonus</taxon>
    </lineage>
</organism>
<reference evidence="10" key="2">
    <citation type="submission" date="2025-09" db="UniProtKB">
        <authorList>
            <consortium name="Ensembl"/>
        </authorList>
    </citation>
    <scope>IDENTIFICATION</scope>
</reference>
<evidence type="ECO:0000313" key="10">
    <source>
        <dbReference type="Ensembl" id="ENSCWAP00000025508.1"/>
    </source>
</evidence>
<evidence type="ECO:0000256" key="1">
    <source>
        <dbReference type="ARBA" id="ARBA00004125"/>
    </source>
</evidence>
<accession>A0A8C3XBJ1</accession>
<dbReference type="GO" id="GO:0008270">
    <property type="term" value="F:zinc ion binding"/>
    <property type="evidence" value="ECO:0007669"/>
    <property type="project" value="TreeGrafter"/>
</dbReference>
<keyword evidence="11" id="KW-1185">Reference proteome</keyword>
<comment type="similarity">
    <text evidence="4">Belongs to the CDIP1/LITAF family.</text>
</comment>
<feature type="transmembrane region" description="Helical" evidence="8">
    <location>
        <begin position="56"/>
        <end position="81"/>
    </location>
</feature>
<dbReference type="GO" id="GO:0005634">
    <property type="term" value="C:nucleus"/>
    <property type="evidence" value="ECO:0007669"/>
    <property type="project" value="TreeGrafter"/>
</dbReference>
<evidence type="ECO:0000256" key="4">
    <source>
        <dbReference type="ARBA" id="ARBA00005975"/>
    </source>
</evidence>
<reference evidence="10" key="1">
    <citation type="submission" date="2025-08" db="UniProtKB">
        <authorList>
            <consortium name="Ensembl"/>
        </authorList>
    </citation>
    <scope>IDENTIFICATION</scope>
</reference>
<evidence type="ECO:0000259" key="9">
    <source>
        <dbReference type="PROSITE" id="PS51837"/>
    </source>
</evidence>
<dbReference type="PROSITE" id="PS51837">
    <property type="entry name" value="LITAF"/>
    <property type="match status" value="1"/>
</dbReference>